<feature type="compositionally biased region" description="Acidic residues" evidence="6">
    <location>
        <begin position="125"/>
        <end position="138"/>
    </location>
</feature>
<accession>A0A8S9FYM0</accession>
<proteinExistence type="predicted"/>
<dbReference type="InterPro" id="IPR007177">
    <property type="entry name" value="Tsr3_C"/>
</dbReference>
<keyword evidence="2" id="KW-0690">Ribosome biogenesis</keyword>
<evidence type="ECO:0000256" key="1">
    <source>
        <dbReference type="ARBA" id="ARBA00022490"/>
    </source>
</evidence>
<dbReference type="EMBL" id="QGKW02002228">
    <property type="protein sequence ID" value="KAF2538089.1"/>
    <property type="molecule type" value="Genomic_DNA"/>
</dbReference>
<organism evidence="8 9">
    <name type="scientific">Brassica cretica</name>
    <name type="common">Mustard</name>
    <dbReference type="NCBI Taxonomy" id="69181"/>
    <lineage>
        <taxon>Eukaryota</taxon>
        <taxon>Viridiplantae</taxon>
        <taxon>Streptophyta</taxon>
        <taxon>Embryophyta</taxon>
        <taxon>Tracheophyta</taxon>
        <taxon>Spermatophyta</taxon>
        <taxon>Magnoliopsida</taxon>
        <taxon>eudicotyledons</taxon>
        <taxon>Gunneridae</taxon>
        <taxon>Pentapetalae</taxon>
        <taxon>rosids</taxon>
        <taxon>malvids</taxon>
        <taxon>Brassicales</taxon>
        <taxon>Brassicaceae</taxon>
        <taxon>Brassiceae</taxon>
        <taxon>Brassica</taxon>
    </lineage>
</organism>
<feature type="region of interest" description="Disordered" evidence="6">
    <location>
        <begin position="199"/>
        <end position="228"/>
    </location>
</feature>
<dbReference type="AlphaFoldDB" id="A0A8S9FYM0"/>
<dbReference type="Proteomes" id="UP000712281">
    <property type="component" value="Unassembled WGS sequence"/>
</dbReference>
<dbReference type="PANTHER" id="PTHR20426">
    <property type="entry name" value="RIBOSOME BIOGENESIS PROTEIN TSR3 HOMOLOG"/>
    <property type="match status" value="1"/>
</dbReference>
<evidence type="ECO:0000313" key="8">
    <source>
        <dbReference type="EMBL" id="KAF2538089.1"/>
    </source>
</evidence>
<feature type="domain" description="16S/18S rRNA aminocarboxypropyltransferase Tsr3 C-terminal" evidence="7">
    <location>
        <begin position="3"/>
        <end position="81"/>
    </location>
</feature>
<keyword evidence="3" id="KW-0698">rRNA processing</keyword>
<keyword evidence="1" id="KW-0963">Cytoplasm</keyword>
<feature type="compositionally biased region" description="Basic and acidic residues" evidence="6">
    <location>
        <begin position="199"/>
        <end position="208"/>
    </location>
</feature>
<reference evidence="8" key="1">
    <citation type="submission" date="2019-12" db="EMBL/GenBank/DDBJ databases">
        <title>Genome sequencing and annotation of Brassica cretica.</title>
        <authorList>
            <person name="Studholme D.J."/>
            <person name="Sarris P.F."/>
        </authorList>
    </citation>
    <scope>NUCLEOTIDE SEQUENCE</scope>
    <source>
        <strain evidence="8">PFS-001/15</strain>
        <tissue evidence="8">Leaf</tissue>
    </source>
</reference>
<comment type="caution">
    <text evidence="8">The sequence shown here is derived from an EMBL/GenBank/DDBJ whole genome shotgun (WGS) entry which is preliminary data.</text>
</comment>
<evidence type="ECO:0000259" key="7">
    <source>
        <dbReference type="Pfam" id="PF04034"/>
    </source>
</evidence>
<keyword evidence="4" id="KW-0808">Transferase</keyword>
<evidence type="ECO:0000256" key="5">
    <source>
        <dbReference type="ARBA" id="ARBA00022691"/>
    </source>
</evidence>
<keyword evidence="5" id="KW-0949">S-adenosyl-L-methionine</keyword>
<dbReference type="PANTHER" id="PTHR20426:SF0">
    <property type="entry name" value="18S RRNA AMINOCARBOXYPROPYLTRANSFERASE"/>
    <property type="match status" value="1"/>
</dbReference>
<dbReference type="Pfam" id="PF04034">
    <property type="entry name" value="Ribo_biogen_C"/>
    <property type="match status" value="1"/>
</dbReference>
<dbReference type="GO" id="GO:0106388">
    <property type="term" value="F:rRNA small subunit aminocarboxypropyltransferase activity"/>
    <property type="evidence" value="ECO:0007669"/>
    <property type="project" value="InterPro"/>
</dbReference>
<protein>
    <recommendedName>
        <fullName evidence="7">16S/18S rRNA aminocarboxypropyltransferase Tsr3 C-terminal domain-containing protein</fullName>
    </recommendedName>
</protein>
<evidence type="ECO:0000256" key="6">
    <source>
        <dbReference type="SAM" id="MobiDB-lite"/>
    </source>
</evidence>
<name>A0A8S9FYM0_BRACR</name>
<dbReference type="GO" id="GO:0030490">
    <property type="term" value="P:maturation of SSU-rRNA"/>
    <property type="evidence" value="ECO:0007669"/>
    <property type="project" value="TreeGrafter"/>
</dbReference>
<evidence type="ECO:0000256" key="2">
    <source>
        <dbReference type="ARBA" id="ARBA00022517"/>
    </source>
</evidence>
<gene>
    <name evidence="8" type="ORF">F2Q68_00023012</name>
</gene>
<evidence type="ECO:0000313" key="9">
    <source>
        <dbReference type="Proteomes" id="UP000712281"/>
    </source>
</evidence>
<sequence length="228" mass="25513">MVAVPWLVAANPVNYGRPCELSCVEALSAALILCGEEETANLLLGKFKWGHAFLSLNKDILKEYSKCENSAEIISVQNSWLTQQTQISKQPAPLKEHVRKEGDESEDDDDGLPPLERNMNHIISEDSEEEDEEDEDDGLPPLERNMNHVKLEDSEEDDDNSDGGVAEKIASAYQLVVAENSNEEAEMKKCKSAVKRIMRMEKRSKDNPGETITGERIGRGSKLFEAMY</sequence>
<evidence type="ECO:0000256" key="4">
    <source>
        <dbReference type="ARBA" id="ARBA00022679"/>
    </source>
</evidence>
<feature type="region of interest" description="Disordered" evidence="6">
    <location>
        <begin position="87"/>
        <end position="144"/>
    </location>
</feature>
<evidence type="ECO:0000256" key="3">
    <source>
        <dbReference type="ARBA" id="ARBA00022552"/>
    </source>
</evidence>
<dbReference type="InterPro" id="IPR022968">
    <property type="entry name" value="Tsr3-like"/>
</dbReference>